<sequence length="181" mass="20405">MDAKQENASIENDGRYRKFGLPSWMVNNIERLNFVTDFEQYACSPPEDECFLTDHMNNVDIPATESYCPAVEPSDLLDTPEIEVENTAANSAKEIQMPISDPYIKTVDHSPTLYHSILNSIKHEEFHSSPDSTPCATPEPSPAPRRKMSGQKDTVQTNPGRWFYLGNLKKPKQNTKGQTLS</sequence>
<dbReference type="EMBL" id="KK121167">
    <property type="protein sequence ID" value="KFM79902.1"/>
    <property type="molecule type" value="Genomic_DNA"/>
</dbReference>
<organism evidence="2 3">
    <name type="scientific">Stegodyphus mimosarum</name>
    <name type="common">African social velvet spider</name>
    <dbReference type="NCBI Taxonomy" id="407821"/>
    <lineage>
        <taxon>Eukaryota</taxon>
        <taxon>Metazoa</taxon>
        <taxon>Ecdysozoa</taxon>
        <taxon>Arthropoda</taxon>
        <taxon>Chelicerata</taxon>
        <taxon>Arachnida</taxon>
        <taxon>Araneae</taxon>
        <taxon>Araneomorphae</taxon>
        <taxon>Entelegynae</taxon>
        <taxon>Eresoidea</taxon>
        <taxon>Eresidae</taxon>
        <taxon>Stegodyphus</taxon>
    </lineage>
</organism>
<evidence type="ECO:0000313" key="2">
    <source>
        <dbReference type="EMBL" id="KFM79902.1"/>
    </source>
</evidence>
<feature type="non-terminal residue" evidence="2">
    <location>
        <position position="181"/>
    </location>
</feature>
<name>A0A087URB3_STEMI</name>
<dbReference type="AlphaFoldDB" id="A0A087URB3"/>
<keyword evidence="3" id="KW-1185">Reference proteome</keyword>
<gene>
    <name evidence="2" type="ORF">X975_14754</name>
</gene>
<evidence type="ECO:0000256" key="1">
    <source>
        <dbReference type="SAM" id="MobiDB-lite"/>
    </source>
</evidence>
<reference evidence="2 3" key="1">
    <citation type="submission" date="2013-11" db="EMBL/GenBank/DDBJ databases">
        <title>Genome sequencing of Stegodyphus mimosarum.</title>
        <authorList>
            <person name="Bechsgaard J."/>
        </authorList>
    </citation>
    <scope>NUCLEOTIDE SEQUENCE [LARGE SCALE GENOMIC DNA]</scope>
</reference>
<dbReference type="OMA" id="IHAPEEM"/>
<accession>A0A087URB3</accession>
<feature type="region of interest" description="Disordered" evidence="1">
    <location>
        <begin position="125"/>
        <end position="181"/>
    </location>
</feature>
<evidence type="ECO:0000313" key="3">
    <source>
        <dbReference type="Proteomes" id="UP000054359"/>
    </source>
</evidence>
<dbReference type="OrthoDB" id="6422970at2759"/>
<dbReference type="Proteomes" id="UP000054359">
    <property type="component" value="Unassembled WGS sequence"/>
</dbReference>
<proteinExistence type="predicted"/>
<protein>
    <submittedName>
        <fullName evidence="2">Uncharacterized protein</fullName>
    </submittedName>
</protein>